<gene>
    <name evidence="2" type="ORF">KTO63_11495</name>
</gene>
<accession>A0A9E2SDC3</accession>
<keyword evidence="1" id="KW-1133">Transmembrane helix</keyword>
<organism evidence="2 3">
    <name type="scientific">Pinibacter aurantiacus</name>
    <dbReference type="NCBI Taxonomy" id="2851599"/>
    <lineage>
        <taxon>Bacteria</taxon>
        <taxon>Pseudomonadati</taxon>
        <taxon>Bacteroidota</taxon>
        <taxon>Chitinophagia</taxon>
        <taxon>Chitinophagales</taxon>
        <taxon>Chitinophagaceae</taxon>
        <taxon>Pinibacter</taxon>
    </lineage>
</organism>
<evidence type="ECO:0000313" key="3">
    <source>
        <dbReference type="Proteomes" id="UP000812270"/>
    </source>
</evidence>
<sequence length="67" mass="7479">MKATALYRLAFLLIILGASVFLYAYNHKEKATTDDCTEGGKKSCCEKKADSEFIILESIVDRLTACR</sequence>
<protein>
    <submittedName>
        <fullName evidence="2">Uncharacterized protein</fullName>
    </submittedName>
</protein>
<evidence type="ECO:0000313" key="2">
    <source>
        <dbReference type="EMBL" id="MBV4357775.1"/>
    </source>
</evidence>
<comment type="caution">
    <text evidence="2">The sequence shown here is derived from an EMBL/GenBank/DDBJ whole genome shotgun (WGS) entry which is preliminary data.</text>
</comment>
<keyword evidence="1" id="KW-0472">Membrane</keyword>
<keyword evidence="1" id="KW-0812">Transmembrane</keyword>
<dbReference type="Proteomes" id="UP000812270">
    <property type="component" value="Unassembled WGS sequence"/>
</dbReference>
<feature type="transmembrane region" description="Helical" evidence="1">
    <location>
        <begin position="6"/>
        <end position="25"/>
    </location>
</feature>
<proteinExistence type="predicted"/>
<dbReference type="RefSeq" id="WP_217791430.1">
    <property type="nucleotide sequence ID" value="NZ_JAHSPG010000008.1"/>
</dbReference>
<evidence type="ECO:0000256" key="1">
    <source>
        <dbReference type="SAM" id="Phobius"/>
    </source>
</evidence>
<keyword evidence="3" id="KW-1185">Reference proteome</keyword>
<reference evidence="2" key="1">
    <citation type="submission" date="2021-06" db="EMBL/GenBank/DDBJ databases">
        <authorList>
            <person name="Huq M.A."/>
        </authorList>
    </citation>
    <scope>NUCLEOTIDE SEQUENCE</scope>
    <source>
        <strain evidence="2">MAH-26</strain>
    </source>
</reference>
<dbReference type="EMBL" id="JAHSPG010000008">
    <property type="protein sequence ID" value="MBV4357775.1"/>
    <property type="molecule type" value="Genomic_DNA"/>
</dbReference>
<name>A0A9E2SDC3_9BACT</name>
<dbReference type="AlphaFoldDB" id="A0A9E2SDC3"/>